<sequence>MSRAVPHHVDYVTGLDTHEYVLRITVSEHLSTHHQHRPLLYPLIFVSIPGHHLRSFPATTPAFRLIVSFQLLVCKAVTLSTL</sequence>
<organism evidence="1 2">
    <name type="scientific">Testicularia cyperi</name>
    <dbReference type="NCBI Taxonomy" id="1882483"/>
    <lineage>
        <taxon>Eukaryota</taxon>
        <taxon>Fungi</taxon>
        <taxon>Dikarya</taxon>
        <taxon>Basidiomycota</taxon>
        <taxon>Ustilaginomycotina</taxon>
        <taxon>Ustilaginomycetes</taxon>
        <taxon>Ustilaginales</taxon>
        <taxon>Anthracoideaceae</taxon>
        <taxon>Testicularia</taxon>
    </lineage>
</organism>
<dbReference type="Proteomes" id="UP000246740">
    <property type="component" value="Unassembled WGS sequence"/>
</dbReference>
<protein>
    <submittedName>
        <fullName evidence="1">Uncharacterized protein</fullName>
    </submittedName>
</protein>
<proteinExistence type="predicted"/>
<gene>
    <name evidence="1" type="ORF">BCV70DRAFT_125851</name>
</gene>
<dbReference type="InParanoid" id="A0A317XLI4"/>
<keyword evidence="2" id="KW-1185">Reference proteome</keyword>
<dbReference type="AlphaFoldDB" id="A0A317XLI4"/>
<evidence type="ECO:0000313" key="1">
    <source>
        <dbReference type="EMBL" id="PWY99175.1"/>
    </source>
</evidence>
<name>A0A317XLI4_9BASI</name>
<evidence type="ECO:0000313" key="2">
    <source>
        <dbReference type="Proteomes" id="UP000246740"/>
    </source>
</evidence>
<dbReference type="EMBL" id="KZ819196">
    <property type="protein sequence ID" value="PWY99175.1"/>
    <property type="molecule type" value="Genomic_DNA"/>
</dbReference>
<reference evidence="1 2" key="1">
    <citation type="journal article" date="2018" name="Mol. Biol. Evol.">
        <title>Broad Genomic Sampling Reveals a Smut Pathogenic Ancestry of the Fungal Clade Ustilaginomycotina.</title>
        <authorList>
            <person name="Kijpornyongpan T."/>
            <person name="Mondo S.J."/>
            <person name="Barry K."/>
            <person name="Sandor L."/>
            <person name="Lee J."/>
            <person name="Lipzen A."/>
            <person name="Pangilinan J."/>
            <person name="LaButti K."/>
            <person name="Hainaut M."/>
            <person name="Henrissat B."/>
            <person name="Grigoriev I.V."/>
            <person name="Spatafora J.W."/>
            <person name="Aime M.C."/>
        </authorList>
    </citation>
    <scope>NUCLEOTIDE SEQUENCE [LARGE SCALE GENOMIC DNA]</scope>
    <source>
        <strain evidence="1 2">MCA 3645</strain>
    </source>
</reference>
<accession>A0A317XLI4</accession>